<reference evidence="2 3" key="1">
    <citation type="submission" date="2019-01" db="EMBL/GenBank/DDBJ databases">
        <authorList>
            <person name="Ferrante I. M."/>
        </authorList>
    </citation>
    <scope>NUCLEOTIDE SEQUENCE [LARGE SCALE GENOMIC DNA]</scope>
    <source>
        <strain evidence="2 3">B856</strain>
    </source>
</reference>
<dbReference type="SUPFAM" id="SSF52833">
    <property type="entry name" value="Thioredoxin-like"/>
    <property type="match status" value="1"/>
</dbReference>
<dbReference type="EMBL" id="CAACVS010000018">
    <property type="protein sequence ID" value="VEU34083.1"/>
    <property type="molecule type" value="Genomic_DNA"/>
</dbReference>
<dbReference type="InterPro" id="IPR004045">
    <property type="entry name" value="Glutathione_S-Trfase_N"/>
</dbReference>
<protein>
    <recommendedName>
        <fullName evidence="1">GST N-terminal domain-containing protein</fullName>
    </recommendedName>
</protein>
<dbReference type="Gene3D" id="1.20.1050.10">
    <property type="match status" value="1"/>
</dbReference>
<evidence type="ECO:0000313" key="2">
    <source>
        <dbReference type="EMBL" id="VEU34083.1"/>
    </source>
</evidence>
<dbReference type="Pfam" id="PF13409">
    <property type="entry name" value="GST_N_2"/>
    <property type="match status" value="1"/>
</dbReference>
<dbReference type="OrthoDB" id="1738954at2759"/>
<dbReference type="Pfam" id="PF04399">
    <property type="entry name" value="Glutaredoxin2_C"/>
    <property type="match status" value="1"/>
</dbReference>
<dbReference type="SUPFAM" id="SSF47616">
    <property type="entry name" value="GST C-terminal domain-like"/>
    <property type="match status" value="1"/>
</dbReference>
<feature type="domain" description="GST N-terminal" evidence="1">
    <location>
        <begin position="79"/>
        <end position="163"/>
    </location>
</feature>
<dbReference type="Gene3D" id="3.40.30.10">
    <property type="entry name" value="Glutaredoxin"/>
    <property type="match status" value="1"/>
</dbReference>
<accession>A0A448YWB1</accession>
<sequence length="324" mass="36950">MEKWKYNYSRLSSITVGILFLLLISNGEALTTARALKTVLRLSSEVLAEKTLEESSKSSSSKTEKFAKPPRLIPEDPSLIPSLYNYDHCPFCVRVRLALGFKNIKHNLVFMANDDVHTPTSMVGKKIAPIMRFPSESADEDDLIMMESMDIIEFIENDERFGPTNVLRPASGRTDLKEWQKSVRLLLRNLQRPRYVATGLLPEFQQIDSRHAFIANHPLPPFDKAEWKEMEDFSQQLSIYAEAMANDPTCMIEELNAKLVALDDIVYCDTYCTEGGLSLDDIDLWARLRSITIIADVEWPDGLRRYMDNLAELADVSLYDELAM</sequence>
<organism evidence="2 3">
    <name type="scientific">Pseudo-nitzschia multistriata</name>
    <dbReference type="NCBI Taxonomy" id="183589"/>
    <lineage>
        <taxon>Eukaryota</taxon>
        <taxon>Sar</taxon>
        <taxon>Stramenopiles</taxon>
        <taxon>Ochrophyta</taxon>
        <taxon>Bacillariophyta</taxon>
        <taxon>Bacillariophyceae</taxon>
        <taxon>Bacillariophycidae</taxon>
        <taxon>Bacillariales</taxon>
        <taxon>Bacillariaceae</taxon>
        <taxon>Pseudo-nitzschia</taxon>
    </lineage>
</organism>
<dbReference type="InterPro" id="IPR036282">
    <property type="entry name" value="Glutathione-S-Trfase_C_sf"/>
</dbReference>
<evidence type="ECO:0000259" key="1">
    <source>
        <dbReference type="PROSITE" id="PS50404"/>
    </source>
</evidence>
<gene>
    <name evidence="2" type="ORF">PSNMU_V1.4_AUG-EV-PASAV3_0007760</name>
</gene>
<dbReference type="AlphaFoldDB" id="A0A448YWB1"/>
<dbReference type="Proteomes" id="UP000291116">
    <property type="component" value="Unassembled WGS sequence"/>
</dbReference>
<dbReference type="InterPro" id="IPR007494">
    <property type="entry name" value="Glutaredoxin2_C"/>
</dbReference>
<dbReference type="InterPro" id="IPR036249">
    <property type="entry name" value="Thioredoxin-like_sf"/>
</dbReference>
<dbReference type="PROSITE" id="PS50404">
    <property type="entry name" value="GST_NTER"/>
    <property type="match status" value="1"/>
</dbReference>
<name>A0A448YWB1_9STRA</name>
<keyword evidence="3" id="KW-1185">Reference proteome</keyword>
<dbReference type="NCBIfam" id="NF007702">
    <property type="entry name" value="PRK10387.1"/>
    <property type="match status" value="1"/>
</dbReference>
<proteinExistence type="predicted"/>
<evidence type="ECO:0000313" key="3">
    <source>
        <dbReference type="Proteomes" id="UP000291116"/>
    </source>
</evidence>